<sequence length="121" mass="13545">MKRTREREGERATWGGIGWSAGTEKVDNGISRARVEDKMAGTLAASRAGRLEGGATALGRVVESYTDARRESQVGKQVREEDRWIGFFSRKTEEALFLCPSNATPIYPRPRRRFYANIPAP</sequence>
<dbReference type="Proteomes" id="UP000078540">
    <property type="component" value="Unassembled WGS sequence"/>
</dbReference>
<accession>A0A195BZJ2</accession>
<proteinExistence type="predicted"/>
<gene>
    <name evidence="1" type="ORF">ALC53_00278</name>
</gene>
<evidence type="ECO:0000313" key="2">
    <source>
        <dbReference type="Proteomes" id="UP000078540"/>
    </source>
</evidence>
<evidence type="ECO:0000313" key="1">
    <source>
        <dbReference type="EMBL" id="KYM93341.1"/>
    </source>
</evidence>
<reference evidence="1 2" key="1">
    <citation type="submission" date="2015-09" db="EMBL/GenBank/DDBJ databases">
        <title>Atta colombica WGS genome.</title>
        <authorList>
            <person name="Nygaard S."/>
            <person name="Hu H."/>
            <person name="Boomsma J."/>
            <person name="Zhang G."/>
        </authorList>
    </citation>
    <scope>NUCLEOTIDE SEQUENCE [LARGE SCALE GENOMIC DNA]</scope>
    <source>
        <strain evidence="1">Treedump-2</strain>
        <tissue evidence="1">Whole body</tissue>
    </source>
</reference>
<dbReference type="EMBL" id="KQ976394">
    <property type="protein sequence ID" value="KYM93341.1"/>
    <property type="molecule type" value="Genomic_DNA"/>
</dbReference>
<protein>
    <submittedName>
        <fullName evidence="1">Uncharacterized protein</fullName>
    </submittedName>
</protein>
<keyword evidence="2" id="KW-1185">Reference proteome</keyword>
<dbReference type="AlphaFoldDB" id="A0A195BZJ2"/>
<organism evidence="1 2">
    <name type="scientific">Atta colombica</name>
    <dbReference type="NCBI Taxonomy" id="520822"/>
    <lineage>
        <taxon>Eukaryota</taxon>
        <taxon>Metazoa</taxon>
        <taxon>Ecdysozoa</taxon>
        <taxon>Arthropoda</taxon>
        <taxon>Hexapoda</taxon>
        <taxon>Insecta</taxon>
        <taxon>Pterygota</taxon>
        <taxon>Neoptera</taxon>
        <taxon>Endopterygota</taxon>
        <taxon>Hymenoptera</taxon>
        <taxon>Apocrita</taxon>
        <taxon>Aculeata</taxon>
        <taxon>Formicoidea</taxon>
        <taxon>Formicidae</taxon>
        <taxon>Myrmicinae</taxon>
        <taxon>Atta</taxon>
    </lineage>
</organism>
<name>A0A195BZJ2_9HYME</name>